<dbReference type="EMBL" id="GBXM01020725">
    <property type="protein sequence ID" value="JAH87852.1"/>
    <property type="molecule type" value="Transcribed_RNA"/>
</dbReference>
<name>A0A0E9WBY5_ANGAN</name>
<reference evidence="1" key="2">
    <citation type="journal article" date="2015" name="Fish Shellfish Immunol.">
        <title>Early steps in the European eel (Anguilla anguilla)-Vibrio vulnificus interaction in the gills: Role of the RtxA13 toxin.</title>
        <authorList>
            <person name="Callol A."/>
            <person name="Pajuelo D."/>
            <person name="Ebbesson L."/>
            <person name="Teles M."/>
            <person name="MacKenzie S."/>
            <person name="Amaro C."/>
        </authorList>
    </citation>
    <scope>NUCLEOTIDE SEQUENCE</scope>
</reference>
<dbReference type="AlphaFoldDB" id="A0A0E9WBY5"/>
<protein>
    <submittedName>
        <fullName evidence="1">Uncharacterized protein</fullName>
    </submittedName>
</protein>
<proteinExistence type="predicted"/>
<reference evidence="1" key="1">
    <citation type="submission" date="2014-11" db="EMBL/GenBank/DDBJ databases">
        <authorList>
            <person name="Amaro Gonzalez C."/>
        </authorList>
    </citation>
    <scope>NUCLEOTIDE SEQUENCE</scope>
</reference>
<organism evidence="1">
    <name type="scientific">Anguilla anguilla</name>
    <name type="common">European freshwater eel</name>
    <name type="synonym">Muraena anguilla</name>
    <dbReference type="NCBI Taxonomy" id="7936"/>
    <lineage>
        <taxon>Eukaryota</taxon>
        <taxon>Metazoa</taxon>
        <taxon>Chordata</taxon>
        <taxon>Craniata</taxon>
        <taxon>Vertebrata</taxon>
        <taxon>Euteleostomi</taxon>
        <taxon>Actinopterygii</taxon>
        <taxon>Neopterygii</taxon>
        <taxon>Teleostei</taxon>
        <taxon>Anguilliformes</taxon>
        <taxon>Anguillidae</taxon>
        <taxon>Anguilla</taxon>
    </lineage>
</organism>
<sequence>MNPCSQKPHAAYIAEWESVIECLDVAVAGKG</sequence>
<evidence type="ECO:0000313" key="1">
    <source>
        <dbReference type="EMBL" id="JAH87852.1"/>
    </source>
</evidence>
<accession>A0A0E9WBY5</accession>